<sequence length="196" mass="23481">MRHLHPVVRASRLVCLFVVIFTPLVTTARSDDRTKENVRFQVLITRNFLLYALPQCLMAIHNLYKKNSLELESTLEFLVTRKLFVQRMALYNSAFQKKIEEEKIAKSEKSMEEIESEILVDHYDRILRKMIERGTRRRLGFGKMNRHQIFLAMRDLYEGKSKRLIEELWILEELEMFRQIMVSQAVKLLEKMIKEM</sequence>
<organism evidence="2 3">
    <name type="scientific">Elysia crispata</name>
    <name type="common">lettuce slug</name>
    <dbReference type="NCBI Taxonomy" id="231223"/>
    <lineage>
        <taxon>Eukaryota</taxon>
        <taxon>Metazoa</taxon>
        <taxon>Spiralia</taxon>
        <taxon>Lophotrochozoa</taxon>
        <taxon>Mollusca</taxon>
        <taxon>Gastropoda</taxon>
        <taxon>Heterobranchia</taxon>
        <taxon>Euthyneura</taxon>
        <taxon>Panpulmonata</taxon>
        <taxon>Sacoglossa</taxon>
        <taxon>Placobranchoidea</taxon>
        <taxon>Plakobranchidae</taxon>
        <taxon>Elysia</taxon>
    </lineage>
</organism>
<name>A0AAE0YB24_9GAST</name>
<feature type="signal peptide" evidence="1">
    <location>
        <begin position="1"/>
        <end position="30"/>
    </location>
</feature>
<comment type="caution">
    <text evidence="2">The sequence shown here is derived from an EMBL/GenBank/DDBJ whole genome shotgun (WGS) entry which is preliminary data.</text>
</comment>
<dbReference type="AlphaFoldDB" id="A0AAE0YB24"/>
<keyword evidence="3" id="KW-1185">Reference proteome</keyword>
<feature type="chain" id="PRO_5042104673" evidence="1">
    <location>
        <begin position="31"/>
        <end position="196"/>
    </location>
</feature>
<proteinExistence type="predicted"/>
<evidence type="ECO:0000313" key="2">
    <source>
        <dbReference type="EMBL" id="KAK3739364.1"/>
    </source>
</evidence>
<dbReference type="Proteomes" id="UP001283361">
    <property type="component" value="Unassembled WGS sequence"/>
</dbReference>
<gene>
    <name evidence="2" type="ORF">RRG08_043919</name>
</gene>
<protein>
    <submittedName>
        <fullName evidence="2">Uncharacterized protein</fullName>
    </submittedName>
</protein>
<dbReference type="EMBL" id="JAWDGP010006538">
    <property type="protein sequence ID" value="KAK3739364.1"/>
    <property type="molecule type" value="Genomic_DNA"/>
</dbReference>
<accession>A0AAE0YB24</accession>
<evidence type="ECO:0000256" key="1">
    <source>
        <dbReference type="SAM" id="SignalP"/>
    </source>
</evidence>
<evidence type="ECO:0000313" key="3">
    <source>
        <dbReference type="Proteomes" id="UP001283361"/>
    </source>
</evidence>
<keyword evidence="1" id="KW-0732">Signal</keyword>
<reference evidence="2" key="1">
    <citation type="journal article" date="2023" name="G3 (Bethesda)">
        <title>A reference genome for the long-term kleptoplast-retaining sea slug Elysia crispata morphotype clarki.</title>
        <authorList>
            <person name="Eastman K.E."/>
            <person name="Pendleton A.L."/>
            <person name="Shaikh M.A."/>
            <person name="Suttiyut T."/>
            <person name="Ogas R."/>
            <person name="Tomko P."/>
            <person name="Gavelis G."/>
            <person name="Widhalm J.R."/>
            <person name="Wisecaver J.H."/>
        </authorList>
    </citation>
    <scope>NUCLEOTIDE SEQUENCE</scope>
    <source>
        <strain evidence="2">ECLA1</strain>
    </source>
</reference>